<protein>
    <submittedName>
        <fullName evidence="1">Glycosyltransferase</fullName>
    </submittedName>
</protein>
<dbReference type="STRING" id="319236.BST91_07875"/>
<keyword evidence="1" id="KW-0808">Transferase</keyword>
<gene>
    <name evidence="1" type="ORF">JCM19294_2001</name>
</gene>
<dbReference type="SUPFAM" id="SSF53448">
    <property type="entry name" value="Nucleotide-diphospho-sugar transferases"/>
    <property type="match status" value="1"/>
</dbReference>
<dbReference type="InterPro" id="IPR029044">
    <property type="entry name" value="Nucleotide-diphossugar_trans"/>
</dbReference>
<dbReference type="AlphaFoldDB" id="A0A090Q453"/>
<evidence type="ECO:0000313" key="1">
    <source>
        <dbReference type="EMBL" id="GAK96488.1"/>
    </source>
</evidence>
<dbReference type="EMBL" id="BBML01000002">
    <property type="protein sequence ID" value="GAK96488.1"/>
    <property type="molecule type" value="Genomic_DNA"/>
</dbReference>
<evidence type="ECO:0000313" key="2">
    <source>
        <dbReference type="Proteomes" id="UP000029221"/>
    </source>
</evidence>
<name>A0A090Q453_9FLAO</name>
<organism evidence="1 2">
    <name type="scientific">Nonlabens tegetincola</name>
    <dbReference type="NCBI Taxonomy" id="323273"/>
    <lineage>
        <taxon>Bacteria</taxon>
        <taxon>Pseudomonadati</taxon>
        <taxon>Bacteroidota</taxon>
        <taxon>Flavobacteriia</taxon>
        <taxon>Flavobacteriales</taxon>
        <taxon>Flavobacteriaceae</taxon>
        <taxon>Nonlabens</taxon>
    </lineage>
</organism>
<dbReference type="eggNOG" id="COG1215">
    <property type="taxonomic scope" value="Bacteria"/>
</dbReference>
<accession>A0A090Q453</accession>
<proteinExistence type="predicted"/>
<keyword evidence="2" id="KW-1185">Reference proteome</keyword>
<reference evidence="1" key="1">
    <citation type="journal article" date="2014" name="Genome Announc.">
        <title>Draft Genome Sequences of Marine Flavobacterium Nonlabens Strains NR17, NR24, NR27, NR32, NR33, and Ara13.</title>
        <authorList>
            <person name="Nakanishi M."/>
            <person name="Meirelles P."/>
            <person name="Suzuki R."/>
            <person name="Takatani N."/>
            <person name="Mino S."/>
            <person name="Suda W."/>
            <person name="Oshima K."/>
            <person name="Hattori M."/>
            <person name="Ohkuma M."/>
            <person name="Hosokawa M."/>
            <person name="Miyashita K."/>
            <person name="Thompson F.L."/>
            <person name="Niwa A."/>
            <person name="Sawabe T."/>
            <person name="Sawabe T."/>
        </authorList>
    </citation>
    <scope>NUCLEOTIDE SEQUENCE [LARGE SCALE GENOMIC DNA]</scope>
    <source>
        <strain evidence="1">JCM 19294</strain>
    </source>
</reference>
<dbReference type="GO" id="GO:0016740">
    <property type="term" value="F:transferase activity"/>
    <property type="evidence" value="ECO:0007669"/>
    <property type="project" value="UniProtKB-KW"/>
</dbReference>
<comment type="caution">
    <text evidence="1">The sequence shown here is derived from an EMBL/GenBank/DDBJ whole genome shotgun (WGS) entry which is preliminary data.</text>
</comment>
<dbReference type="Proteomes" id="UP000029221">
    <property type="component" value="Unassembled WGS sequence"/>
</dbReference>
<sequence length="164" mass="19367">MVGGHCVIQQKGHWILENQNNPDHIRGALKAYRVSCFKQINGIRPSIGWDTVDEMLARYYDFKVITVPNLHVKHLKPTGSAYRKGSWQLQGEAFYKMRYGWWLTMITALKMSLNKKKFSLFFSYLSGYLSSKKNNLDPIVTEDQGRFIRQYRWRGIKKKLRFKN</sequence>